<dbReference type="Pfam" id="PF14240">
    <property type="entry name" value="YHYH"/>
    <property type="match status" value="1"/>
</dbReference>
<dbReference type="RefSeq" id="WP_109768238.1">
    <property type="nucleotide sequence ID" value="NZ_QFWV02000008.1"/>
</dbReference>
<sequence>MKKFCITTMAVIAASATAATALAHDNHVSIEQTGDQICITSNGLPNHATGTFPNRGNPHSISEQRLRHCVSANPVKGSRKTDITRGPVGIGLNGILFRPETADYYDPSSPRGFSRDRSSGWNLEGMGAAELLGMDQHNAHVDNRGIYHYHGKPEGLVASVSSTHIGYAADGHEIHYVGSAAQSGWTLKSGTRQGGPGGRHDGTYVEDWEYAGAGNLDECNGGTLDGRYVYFATDTFPFYPRCFWGDVSSDFR</sequence>
<gene>
    <name evidence="3" type="ORF">DEM25_014960</name>
</gene>
<evidence type="ECO:0000313" key="4">
    <source>
        <dbReference type="Proteomes" id="UP000246132"/>
    </source>
</evidence>
<protein>
    <submittedName>
        <fullName evidence="3">YHYH protein</fullName>
    </submittedName>
</protein>
<name>A0A3A8AJK6_9HYPH</name>
<feature type="signal peptide" evidence="1">
    <location>
        <begin position="1"/>
        <end position="23"/>
    </location>
</feature>
<comment type="caution">
    <text evidence="3">The sequence shown here is derived from an EMBL/GenBank/DDBJ whole genome shotgun (WGS) entry which is preliminary data.</text>
</comment>
<dbReference type="OrthoDB" id="9796530at2"/>
<evidence type="ECO:0000259" key="2">
    <source>
        <dbReference type="Pfam" id="PF14240"/>
    </source>
</evidence>
<dbReference type="Proteomes" id="UP000246132">
    <property type="component" value="Unassembled WGS sequence"/>
</dbReference>
<organism evidence="3 4">
    <name type="scientific">Oceaniradius stylonematis</name>
    <dbReference type="NCBI Taxonomy" id="2184161"/>
    <lineage>
        <taxon>Bacteria</taxon>
        <taxon>Pseudomonadati</taxon>
        <taxon>Pseudomonadota</taxon>
        <taxon>Alphaproteobacteria</taxon>
        <taxon>Hyphomicrobiales</taxon>
        <taxon>Ahrensiaceae</taxon>
        <taxon>Oceaniradius</taxon>
    </lineage>
</organism>
<feature type="chain" id="PRO_5018530307" evidence="1">
    <location>
        <begin position="24"/>
        <end position="252"/>
    </location>
</feature>
<keyword evidence="4" id="KW-1185">Reference proteome</keyword>
<evidence type="ECO:0000256" key="1">
    <source>
        <dbReference type="SAM" id="SignalP"/>
    </source>
</evidence>
<keyword evidence="1" id="KW-0732">Signal</keyword>
<dbReference type="EMBL" id="QFWV02000008">
    <property type="protein sequence ID" value="RKF05871.1"/>
    <property type="molecule type" value="Genomic_DNA"/>
</dbReference>
<evidence type="ECO:0000313" key="3">
    <source>
        <dbReference type="EMBL" id="RKF05871.1"/>
    </source>
</evidence>
<reference evidence="3 4" key="1">
    <citation type="journal article" date="2018" name="Int. J. Syst. Bacteriol.">
        <title>Oceaniradius stylonemae gen. nov., sp. nov., isolated from a red alga, Stylonema cornu-cervi.</title>
        <authorList>
            <person name="Jeong S."/>
        </authorList>
    </citation>
    <scope>NUCLEOTIDE SEQUENCE [LARGE SCALE GENOMIC DNA]</scope>
    <source>
        <strain evidence="3 4">StC1</strain>
    </source>
</reference>
<accession>A0A3A8AJK6</accession>
<proteinExistence type="predicted"/>
<feature type="domain" description="YHYH" evidence="2">
    <location>
        <begin position="70"/>
        <end position="245"/>
    </location>
</feature>
<dbReference type="InterPro" id="IPR025924">
    <property type="entry name" value="YHYH_dom"/>
</dbReference>
<dbReference type="AlphaFoldDB" id="A0A3A8AJK6"/>